<keyword evidence="2" id="KW-1185">Reference proteome</keyword>
<comment type="caution">
    <text evidence="1">The sequence shown here is derived from an EMBL/GenBank/DDBJ whole genome shotgun (WGS) entry which is preliminary data.</text>
</comment>
<accession>A0ABD3NWG0</accession>
<organism evidence="1 2">
    <name type="scientific">Stephanodiscus triporus</name>
    <dbReference type="NCBI Taxonomy" id="2934178"/>
    <lineage>
        <taxon>Eukaryota</taxon>
        <taxon>Sar</taxon>
        <taxon>Stramenopiles</taxon>
        <taxon>Ochrophyta</taxon>
        <taxon>Bacillariophyta</taxon>
        <taxon>Coscinodiscophyceae</taxon>
        <taxon>Thalassiosirophycidae</taxon>
        <taxon>Stephanodiscales</taxon>
        <taxon>Stephanodiscaceae</taxon>
        <taxon>Stephanodiscus</taxon>
    </lineage>
</organism>
<reference evidence="1 2" key="1">
    <citation type="submission" date="2024-10" db="EMBL/GenBank/DDBJ databases">
        <title>Updated reference genomes for cyclostephanoid diatoms.</title>
        <authorList>
            <person name="Roberts W.R."/>
            <person name="Alverson A.J."/>
        </authorList>
    </citation>
    <scope>NUCLEOTIDE SEQUENCE [LARGE SCALE GENOMIC DNA]</scope>
    <source>
        <strain evidence="1 2">AJA276-08</strain>
    </source>
</reference>
<gene>
    <name evidence="1" type="ORF">ACHAW5_002381</name>
</gene>
<proteinExistence type="predicted"/>
<sequence>MHESEPNYLLHQKLICPGLLLAINRAAKFTDGPKREYSYLSLEPVSPQNMFPNVIPIEHWTSMISKSFL</sequence>
<dbReference type="EMBL" id="JALLAZ020001150">
    <property type="protein sequence ID" value="KAL3779688.1"/>
    <property type="molecule type" value="Genomic_DNA"/>
</dbReference>
<dbReference type="Proteomes" id="UP001530315">
    <property type="component" value="Unassembled WGS sequence"/>
</dbReference>
<evidence type="ECO:0000313" key="2">
    <source>
        <dbReference type="Proteomes" id="UP001530315"/>
    </source>
</evidence>
<protein>
    <submittedName>
        <fullName evidence="1">Uncharacterized protein</fullName>
    </submittedName>
</protein>
<name>A0ABD3NWG0_9STRA</name>
<dbReference type="AlphaFoldDB" id="A0ABD3NWG0"/>
<evidence type="ECO:0000313" key="1">
    <source>
        <dbReference type="EMBL" id="KAL3779688.1"/>
    </source>
</evidence>